<keyword evidence="1" id="KW-0812">Transmembrane</keyword>
<dbReference type="GeneID" id="92761181"/>
<feature type="transmembrane region" description="Helical" evidence="1">
    <location>
        <begin position="7"/>
        <end position="26"/>
    </location>
</feature>
<sequence>MRQTVPILLAIICIIGVVCSGFMSVTDTQPAIAVYGELAGKIAFPIFFLIFLFDYLTVKKENARLKSEIA</sequence>
<keyword evidence="1" id="KW-1133">Transmembrane helix</keyword>
<evidence type="ECO:0000313" key="3">
    <source>
        <dbReference type="Proteomes" id="UP000596145"/>
    </source>
</evidence>
<gene>
    <name evidence="2" type="ORF">I6I10_03665</name>
</gene>
<organism evidence="2 3">
    <name type="scientific">Corynebacterium glucuronolyticum</name>
    <dbReference type="NCBI Taxonomy" id="39791"/>
    <lineage>
        <taxon>Bacteria</taxon>
        <taxon>Bacillati</taxon>
        <taxon>Actinomycetota</taxon>
        <taxon>Actinomycetes</taxon>
        <taxon>Mycobacteriales</taxon>
        <taxon>Corynebacteriaceae</taxon>
        <taxon>Corynebacterium</taxon>
    </lineage>
</organism>
<dbReference type="EMBL" id="CP066007">
    <property type="protein sequence ID" value="QQB47024.1"/>
    <property type="molecule type" value="Genomic_DNA"/>
</dbReference>
<name>A0A7T4JVK3_9CORY</name>
<feature type="transmembrane region" description="Helical" evidence="1">
    <location>
        <begin position="38"/>
        <end position="58"/>
    </location>
</feature>
<proteinExistence type="predicted"/>
<dbReference type="Proteomes" id="UP000596145">
    <property type="component" value="Chromosome"/>
</dbReference>
<keyword evidence="1" id="KW-0472">Membrane</keyword>
<evidence type="ECO:0000313" key="2">
    <source>
        <dbReference type="EMBL" id="QQB47024.1"/>
    </source>
</evidence>
<protein>
    <submittedName>
        <fullName evidence="2">Uncharacterized protein</fullName>
    </submittedName>
</protein>
<accession>A0A7T4JVK3</accession>
<evidence type="ECO:0000256" key="1">
    <source>
        <dbReference type="SAM" id="Phobius"/>
    </source>
</evidence>
<reference evidence="2 3" key="1">
    <citation type="submission" date="2020-12" db="EMBL/GenBank/DDBJ databases">
        <title>FDA dAtabase for Regulatory Grade micrObial Sequences (FDA-ARGOS): Supporting development and validation of Infectious Disease Dx tests.</title>
        <authorList>
            <person name="Sproer C."/>
            <person name="Gronow S."/>
            <person name="Severitt S."/>
            <person name="Schroder I."/>
            <person name="Tallon L."/>
            <person name="Sadzewicz L."/>
            <person name="Zhao X."/>
            <person name="Boylan J."/>
            <person name="Ott S."/>
            <person name="Bowen H."/>
            <person name="Vavikolanu K."/>
            <person name="Mehta A."/>
            <person name="Aluvathingal J."/>
            <person name="Nadendla S."/>
            <person name="Lowell S."/>
            <person name="Myers T."/>
            <person name="Yan Y."/>
            <person name="Sichtig H."/>
        </authorList>
    </citation>
    <scope>NUCLEOTIDE SEQUENCE [LARGE SCALE GENOMIC DNA]</scope>
    <source>
        <strain evidence="2 3">FDAARGOS_1053</strain>
    </source>
</reference>
<dbReference type="RefSeq" id="WP_084036455.1">
    <property type="nucleotide sequence ID" value="NZ_CP066007.1"/>
</dbReference>
<dbReference type="AlphaFoldDB" id="A0A7T4JVK3"/>